<gene>
    <name evidence="1" type="ORF">NMY3_00584</name>
</gene>
<proteinExistence type="predicted"/>
<evidence type="ECO:0000313" key="2">
    <source>
        <dbReference type="Proteomes" id="UP000058925"/>
    </source>
</evidence>
<evidence type="ECO:0000313" key="1">
    <source>
        <dbReference type="EMBL" id="ALI34794.1"/>
    </source>
</evidence>
<accession>A0A654LTT9</accession>
<protein>
    <submittedName>
        <fullName evidence="1">Uncharacterized protein</fullName>
    </submittedName>
</protein>
<sequence length="38" mass="4726">MKNIEEINRNIIQQSYNINKLANTIKIDYKAYYFTYMY</sequence>
<dbReference type="EMBL" id="CP012850">
    <property type="protein sequence ID" value="ALI34794.1"/>
    <property type="molecule type" value="Genomic_DNA"/>
</dbReference>
<keyword evidence="2" id="KW-1185">Reference proteome</keyword>
<reference evidence="2" key="1">
    <citation type="submission" date="2015-10" db="EMBL/GenBank/DDBJ databases">
        <title>Niche specialization of a soil ammonia-oxidizing archaeon, Candidatus Nitrosocosmicus oleophilus.</title>
        <authorList>
            <person name="Jung M.-Y."/>
            <person name="Rhee S.-K."/>
        </authorList>
    </citation>
    <scope>NUCLEOTIDE SEQUENCE [LARGE SCALE GENOMIC DNA]</scope>
    <source>
        <strain evidence="2">MY3</strain>
    </source>
</reference>
<name>A0A654LTT9_9ARCH</name>
<dbReference type="Proteomes" id="UP000058925">
    <property type="component" value="Chromosome"/>
</dbReference>
<dbReference type="KEGG" id="taa:NMY3_00584"/>
<organism evidence="1 2">
    <name type="scientific">Candidatus Nitrosocosmicus oleophilus</name>
    <dbReference type="NCBI Taxonomy" id="1353260"/>
    <lineage>
        <taxon>Archaea</taxon>
        <taxon>Nitrososphaerota</taxon>
        <taxon>Nitrososphaeria</taxon>
        <taxon>Nitrososphaerales</taxon>
        <taxon>Nitrososphaeraceae</taxon>
        <taxon>Candidatus Nitrosocosmicus</taxon>
    </lineage>
</organism>
<dbReference type="AlphaFoldDB" id="A0A654LTT9"/>